<evidence type="ECO:0000256" key="2">
    <source>
        <dbReference type="ARBA" id="ARBA00002764"/>
    </source>
</evidence>
<proteinExistence type="inferred from homology"/>
<comment type="pathway">
    <text evidence="3 8">Glycan biosynthesis; glycogen biosynthesis.</text>
</comment>
<dbReference type="NCBIfam" id="TIGR02095">
    <property type="entry name" value="glgA"/>
    <property type="match status" value="1"/>
</dbReference>
<feature type="domain" description="Glycosyl transferase family 1" evidence="9">
    <location>
        <begin position="270"/>
        <end position="430"/>
    </location>
</feature>
<dbReference type="EMBL" id="OCTN01000003">
    <property type="protein sequence ID" value="SOH94006.1"/>
    <property type="molecule type" value="Genomic_DNA"/>
</dbReference>
<evidence type="ECO:0000256" key="6">
    <source>
        <dbReference type="ARBA" id="ARBA00022679"/>
    </source>
</evidence>
<dbReference type="HAMAP" id="MF_00484">
    <property type="entry name" value="Glycogen_synth"/>
    <property type="match status" value="1"/>
</dbReference>
<evidence type="ECO:0000256" key="8">
    <source>
        <dbReference type="HAMAP-Rule" id="MF_00484"/>
    </source>
</evidence>
<dbReference type="Pfam" id="PF08323">
    <property type="entry name" value="Glyco_transf_5"/>
    <property type="match status" value="1"/>
</dbReference>
<dbReference type="Pfam" id="PF00534">
    <property type="entry name" value="Glycos_transf_1"/>
    <property type="match status" value="1"/>
</dbReference>
<dbReference type="OrthoDB" id="9808590at2"/>
<dbReference type="AlphaFoldDB" id="A0A2C9CRM8"/>
<keyword evidence="5 8" id="KW-0328">Glycosyltransferase</keyword>
<evidence type="ECO:0000313" key="11">
    <source>
        <dbReference type="EMBL" id="SOH94006.1"/>
    </source>
</evidence>
<evidence type="ECO:0000313" key="12">
    <source>
        <dbReference type="Proteomes" id="UP000220034"/>
    </source>
</evidence>
<dbReference type="GO" id="GO:0009011">
    <property type="term" value="F:alpha-1,4-glucan glucosyltransferase (ADP-glucose donor) activity"/>
    <property type="evidence" value="ECO:0007669"/>
    <property type="project" value="UniProtKB-UniRule"/>
</dbReference>
<comment type="similarity">
    <text evidence="4 8">Belongs to the glycosyltransferase 1 family. Bacterial/plant glycogen synthase subfamily.</text>
</comment>
<keyword evidence="6 8" id="KW-0808">Transferase</keyword>
<dbReference type="UniPathway" id="UPA00164"/>
<evidence type="ECO:0000256" key="4">
    <source>
        <dbReference type="ARBA" id="ARBA00010281"/>
    </source>
</evidence>
<dbReference type="PANTHER" id="PTHR45825">
    <property type="entry name" value="GRANULE-BOUND STARCH SYNTHASE 1, CHLOROPLASTIC/AMYLOPLASTIC"/>
    <property type="match status" value="1"/>
</dbReference>
<protein>
    <recommendedName>
        <fullName evidence="8">Glycogen synthase</fullName>
        <ecNumber evidence="8">2.4.1.21</ecNumber>
    </recommendedName>
    <alternativeName>
        <fullName evidence="8">Starch [bacterial glycogen] synthase</fullName>
    </alternativeName>
</protein>
<dbReference type="EC" id="2.4.1.21" evidence="8"/>
<dbReference type="PANTHER" id="PTHR45825:SF11">
    <property type="entry name" value="ALPHA AMYLASE DOMAIN-CONTAINING PROTEIN"/>
    <property type="match status" value="1"/>
</dbReference>
<dbReference type="RefSeq" id="WP_097929576.1">
    <property type="nucleotide sequence ID" value="NZ_OCTN01000003.1"/>
</dbReference>
<evidence type="ECO:0000256" key="1">
    <source>
        <dbReference type="ARBA" id="ARBA00001478"/>
    </source>
</evidence>
<name>A0A2C9CRM8_9RHOB</name>
<dbReference type="InterPro" id="IPR013534">
    <property type="entry name" value="Starch_synth_cat_dom"/>
</dbReference>
<dbReference type="InterPro" id="IPR011835">
    <property type="entry name" value="GS/SS"/>
</dbReference>
<dbReference type="Proteomes" id="UP000220034">
    <property type="component" value="Unassembled WGS sequence"/>
</dbReference>
<dbReference type="InterPro" id="IPR001296">
    <property type="entry name" value="Glyco_trans_1"/>
</dbReference>
<dbReference type="Gene3D" id="3.40.50.2000">
    <property type="entry name" value="Glycogen Phosphorylase B"/>
    <property type="match status" value="2"/>
</dbReference>
<evidence type="ECO:0000259" key="10">
    <source>
        <dbReference type="Pfam" id="PF08323"/>
    </source>
</evidence>
<dbReference type="GO" id="GO:0005829">
    <property type="term" value="C:cytosol"/>
    <property type="evidence" value="ECO:0007669"/>
    <property type="project" value="TreeGrafter"/>
</dbReference>
<comment type="function">
    <text evidence="2 8">Synthesizes alpha-1,4-glucan chains using ADP-glucose.</text>
</comment>
<keyword evidence="12" id="KW-1185">Reference proteome</keyword>
<dbReference type="SUPFAM" id="SSF53756">
    <property type="entry name" value="UDP-Glycosyltransferase/glycogen phosphorylase"/>
    <property type="match status" value="1"/>
</dbReference>
<organism evidence="11 12">
    <name type="scientific">Pontivivens marinum</name>
    <dbReference type="NCBI Taxonomy" id="1690039"/>
    <lineage>
        <taxon>Bacteria</taxon>
        <taxon>Pseudomonadati</taxon>
        <taxon>Pseudomonadota</taxon>
        <taxon>Alphaproteobacteria</taxon>
        <taxon>Rhodobacterales</taxon>
        <taxon>Paracoccaceae</taxon>
        <taxon>Pontivivens</taxon>
    </lineage>
</organism>
<feature type="binding site" evidence="8">
    <location>
        <position position="15"/>
    </location>
    <ligand>
        <name>ADP-alpha-D-glucose</name>
        <dbReference type="ChEBI" id="CHEBI:57498"/>
    </ligand>
</feature>
<evidence type="ECO:0000256" key="7">
    <source>
        <dbReference type="ARBA" id="ARBA00023056"/>
    </source>
</evidence>
<accession>A0A2C9CRM8</accession>
<keyword evidence="7 8" id="KW-0320">Glycogen biosynthesis</keyword>
<dbReference type="GO" id="GO:0004373">
    <property type="term" value="F:alpha-1,4-glucan glucosyltransferase (UDP-glucose donor) activity"/>
    <property type="evidence" value="ECO:0007669"/>
    <property type="project" value="InterPro"/>
</dbReference>
<dbReference type="CDD" id="cd03791">
    <property type="entry name" value="GT5_Glycogen_synthase_DULL1-like"/>
    <property type="match status" value="1"/>
</dbReference>
<reference evidence="12" key="1">
    <citation type="submission" date="2017-09" db="EMBL/GenBank/DDBJ databases">
        <authorList>
            <person name="Varghese N."/>
            <person name="Submissions S."/>
        </authorList>
    </citation>
    <scope>NUCLEOTIDE SEQUENCE [LARGE SCALE GENOMIC DNA]</scope>
    <source>
        <strain evidence="12">C7</strain>
    </source>
</reference>
<dbReference type="GO" id="GO:0005978">
    <property type="term" value="P:glycogen biosynthetic process"/>
    <property type="evidence" value="ECO:0007669"/>
    <property type="project" value="UniProtKB-UniRule"/>
</dbReference>
<gene>
    <name evidence="8" type="primary">glgA</name>
    <name evidence="11" type="ORF">SAMN06273572_10331</name>
</gene>
<evidence type="ECO:0000256" key="5">
    <source>
        <dbReference type="ARBA" id="ARBA00022676"/>
    </source>
</evidence>
<evidence type="ECO:0000256" key="3">
    <source>
        <dbReference type="ARBA" id="ARBA00004964"/>
    </source>
</evidence>
<feature type="domain" description="Starch synthase catalytic" evidence="10">
    <location>
        <begin position="2"/>
        <end position="226"/>
    </location>
</feature>
<comment type="catalytic activity">
    <reaction evidence="1 8">
        <text>[(1-&gt;4)-alpha-D-glucosyl](n) + ADP-alpha-D-glucose = [(1-&gt;4)-alpha-D-glucosyl](n+1) + ADP + H(+)</text>
        <dbReference type="Rhea" id="RHEA:18189"/>
        <dbReference type="Rhea" id="RHEA-COMP:9584"/>
        <dbReference type="Rhea" id="RHEA-COMP:9587"/>
        <dbReference type="ChEBI" id="CHEBI:15378"/>
        <dbReference type="ChEBI" id="CHEBI:15444"/>
        <dbReference type="ChEBI" id="CHEBI:57498"/>
        <dbReference type="ChEBI" id="CHEBI:456216"/>
        <dbReference type="EC" id="2.4.1.21"/>
    </reaction>
</comment>
<dbReference type="NCBIfam" id="NF001899">
    <property type="entry name" value="PRK00654.1-2"/>
    <property type="match status" value="1"/>
</dbReference>
<evidence type="ECO:0000259" key="9">
    <source>
        <dbReference type="Pfam" id="PF00534"/>
    </source>
</evidence>
<sequence length="467" mass="49577">MKVLSVASEVYPLIKTGGLADVAGALPAALAAHGVEMRTLLPGYPKVMAALGKMKPVLQVDGGQVLFGTHAGLTLYVLDVPTLFDRDGGPYGDADGQDWDDNATRFAQLSMVAARLARGEAGWQPDVVHAHDWQAALVPVYLRYAGGPPSVLTIHNIAFQGRFTGEVFGELDLPQQAWSVDGVEYYNDVSYLKGGLASANAITTVSPTYAREILTPHFGMGMQDVIAPRAHLVHGIVNGIDTDVWNPEADPTLEQSYTPRTLARRRANRTALEAQFGLEQGGPLFCVISRLTWQKGLDLLADNIDHLVGLGGKLIVLGSGEPALEDAFTQAAARHPGRVATFIGYDEALSHRLQGGSDAILIPSRFEPCGLTQLYGLRYGCVPIVACTGGLADTIVDANGAALRANVATGLLHAPDSGPALGDAIADAVALYQTPAWVKMQRNGMRADVGWQASAGEYAALYRDLTS</sequence>